<name>A0A6C0BJ35_9ZZZZ</name>
<dbReference type="AlphaFoldDB" id="A0A6C0BJ35"/>
<sequence length="198" mass="22194">MEWSIPLQKLEVSKISIGPFLQGIKPLVPVSYLDGQLHIPSLSILLPHSTVKQYDPQTGKLDISLGANAAALQKLLLLQKSLLHTVVSRQDTWFPNDTKTQQELEALFQPMIEGDILHLYCPVVVQDKRSGAELIFVYQADGSRTHGVRPGHIRAGDSIRVAFRIQGISFHNHPLNNRWSGKFRFQHKIVAVFNSTSV</sequence>
<protein>
    <submittedName>
        <fullName evidence="1">Uncharacterized protein</fullName>
    </submittedName>
</protein>
<dbReference type="EMBL" id="MN739171">
    <property type="protein sequence ID" value="QHS92176.1"/>
    <property type="molecule type" value="Genomic_DNA"/>
</dbReference>
<proteinExistence type="predicted"/>
<accession>A0A6C0BJ35</accession>
<evidence type="ECO:0000313" key="1">
    <source>
        <dbReference type="EMBL" id="QHS92176.1"/>
    </source>
</evidence>
<reference evidence="1" key="1">
    <citation type="journal article" date="2020" name="Nature">
        <title>Giant virus diversity and host interactions through global metagenomics.</title>
        <authorList>
            <person name="Schulz F."/>
            <person name="Roux S."/>
            <person name="Paez-Espino D."/>
            <person name="Jungbluth S."/>
            <person name="Walsh D.A."/>
            <person name="Denef V.J."/>
            <person name="McMahon K.D."/>
            <person name="Konstantinidis K.T."/>
            <person name="Eloe-Fadrosh E.A."/>
            <person name="Kyrpides N.C."/>
            <person name="Woyke T."/>
        </authorList>
    </citation>
    <scope>NUCLEOTIDE SEQUENCE</scope>
    <source>
        <strain evidence="1">GVMAG-M-3300013285-6</strain>
    </source>
</reference>
<organism evidence="1">
    <name type="scientific">viral metagenome</name>
    <dbReference type="NCBI Taxonomy" id="1070528"/>
    <lineage>
        <taxon>unclassified sequences</taxon>
        <taxon>metagenomes</taxon>
        <taxon>organismal metagenomes</taxon>
    </lineage>
</organism>